<evidence type="ECO:0000256" key="3">
    <source>
        <dbReference type="ARBA" id="ARBA00022692"/>
    </source>
</evidence>
<keyword evidence="4 6" id="KW-1133">Transmembrane helix</keyword>
<sequence>MQQWLRRARSEGYERSTLLLIVKSTLAATLAWLISYNLLKAPAPAFAPFSAMLMIQVTIYQSIAQSLRYVAAVGAGVAVQGLIGFFAGVDVLAFATVTLVALTLGRWPQLGTQGSQVATAAFFAFSVYATATGTLDGAAKLGQILLLVLLGCGIGVLVNLVVLPPMRFRSAEYGVRSLAHSMCDLLSDMHPPLREGELGEERTGQWRYRADRLGTMVTQARSSVRTSQESVYYKPGRLLRRRRSPSFSGYAGVVNALERVSHQLASVTRSLDQSVSTIREGPQSPEFFRLYADFLASLAEITGVLSEVDEDRLVEQTEHLDSLTQQAGACQSRLAEYAEEAKPIVTARSSPYGTLLVEASRLQEDFEYATDLLQRSVNQELPSR</sequence>
<reference evidence="8" key="1">
    <citation type="journal article" date="2019" name="Int. J. Syst. Evol. Microbiol.">
        <title>The Global Catalogue of Microorganisms (GCM) 10K type strain sequencing project: providing services to taxonomists for standard genome sequencing and annotation.</title>
        <authorList>
            <consortium name="The Broad Institute Genomics Platform"/>
            <consortium name="The Broad Institute Genome Sequencing Center for Infectious Disease"/>
            <person name="Wu L."/>
            <person name="Ma J."/>
        </authorList>
    </citation>
    <scope>NUCLEOTIDE SEQUENCE [LARGE SCALE GENOMIC DNA]</scope>
    <source>
        <strain evidence="8">CCUG 63369</strain>
    </source>
</reference>
<keyword evidence="8" id="KW-1185">Reference proteome</keyword>
<evidence type="ECO:0000256" key="6">
    <source>
        <dbReference type="SAM" id="Phobius"/>
    </source>
</evidence>
<feature type="transmembrane region" description="Helical" evidence="6">
    <location>
        <begin position="20"/>
        <end position="39"/>
    </location>
</feature>
<comment type="subcellular location">
    <subcellularLocation>
        <location evidence="1">Cell membrane</location>
        <topology evidence="1">Multi-pass membrane protein</topology>
    </subcellularLocation>
</comment>
<dbReference type="Pfam" id="PF06081">
    <property type="entry name" value="ArAE_1"/>
    <property type="match status" value="1"/>
</dbReference>
<comment type="caution">
    <text evidence="7">The sequence shown here is derived from an EMBL/GenBank/DDBJ whole genome shotgun (WGS) entry which is preliminary data.</text>
</comment>
<evidence type="ECO:0000313" key="8">
    <source>
        <dbReference type="Proteomes" id="UP001596956"/>
    </source>
</evidence>
<evidence type="ECO:0000256" key="5">
    <source>
        <dbReference type="ARBA" id="ARBA00023136"/>
    </source>
</evidence>
<name>A0ABW3BEV3_9ACTN</name>
<proteinExistence type="predicted"/>
<evidence type="ECO:0000256" key="2">
    <source>
        <dbReference type="ARBA" id="ARBA00022475"/>
    </source>
</evidence>
<feature type="transmembrane region" description="Helical" evidence="6">
    <location>
        <begin position="141"/>
        <end position="163"/>
    </location>
</feature>
<evidence type="ECO:0000256" key="1">
    <source>
        <dbReference type="ARBA" id="ARBA00004651"/>
    </source>
</evidence>
<organism evidence="7 8">
    <name type="scientific">Streptomonospora algeriensis</name>
    <dbReference type="NCBI Taxonomy" id="995084"/>
    <lineage>
        <taxon>Bacteria</taxon>
        <taxon>Bacillati</taxon>
        <taxon>Actinomycetota</taxon>
        <taxon>Actinomycetes</taxon>
        <taxon>Streptosporangiales</taxon>
        <taxon>Nocardiopsidaceae</taxon>
        <taxon>Streptomonospora</taxon>
    </lineage>
</organism>
<dbReference type="Proteomes" id="UP001596956">
    <property type="component" value="Unassembled WGS sequence"/>
</dbReference>
<feature type="transmembrane region" description="Helical" evidence="6">
    <location>
        <begin position="117"/>
        <end position="135"/>
    </location>
</feature>
<keyword evidence="3 6" id="KW-0812">Transmembrane</keyword>
<keyword evidence="2" id="KW-1003">Cell membrane</keyword>
<evidence type="ECO:0000256" key="4">
    <source>
        <dbReference type="ARBA" id="ARBA00022989"/>
    </source>
</evidence>
<evidence type="ECO:0000313" key="7">
    <source>
        <dbReference type="EMBL" id="MFD0801743.1"/>
    </source>
</evidence>
<dbReference type="EMBL" id="JBHTHR010000286">
    <property type="protein sequence ID" value="MFD0801743.1"/>
    <property type="molecule type" value="Genomic_DNA"/>
</dbReference>
<feature type="transmembrane region" description="Helical" evidence="6">
    <location>
        <begin position="83"/>
        <end position="105"/>
    </location>
</feature>
<dbReference type="InterPro" id="IPR010343">
    <property type="entry name" value="ArAE_1"/>
</dbReference>
<gene>
    <name evidence="7" type="ORF">ACFQZU_10500</name>
</gene>
<protein>
    <submittedName>
        <fullName evidence="7">Aromatic acid exporter family protein</fullName>
    </submittedName>
</protein>
<keyword evidence="5 6" id="KW-0472">Membrane</keyword>
<accession>A0ABW3BEV3</accession>